<feature type="region of interest" description="Disordered" evidence="1">
    <location>
        <begin position="326"/>
        <end position="349"/>
    </location>
</feature>
<dbReference type="Proteomes" id="UP000770015">
    <property type="component" value="Unassembled WGS sequence"/>
</dbReference>
<gene>
    <name evidence="4" type="ORF">F5X68DRAFT_21397</name>
</gene>
<evidence type="ECO:0000256" key="1">
    <source>
        <dbReference type="SAM" id="MobiDB-lite"/>
    </source>
</evidence>
<evidence type="ECO:0000313" key="5">
    <source>
        <dbReference type="Proteomes" id="UP000770015"/>
    </source>
</evidence>
<feature type="domain" description="DUF4246" evidence="3">
    <location>
        <begin position="8"/>
        <end position="78"/>
    </location>
</feature>
<name>A0A9P9A761_9PEZI</name>
<feature type="domain" description="DUF4246" evidence="2">
    <location>
        <begin position="99"/>
        <end position="571"/>
    </location>
</feature>
<sequence length="639" mass="72656">MATKSLNLPGYGKPLEETNSEWQHENRRFPSLLTDEFNGPTLTIREFFMLWCVEQITNKPNWNTKVFDDEILAKWKVEVDQAPWKEVTGFLEGGPCSDGMWHFIVKELQHKAKLFEATGIIPIFDTDNTVIKSDTLVDDQLKLELRRAVAILEDGPKDWHPRSDGKVLDLVHPSLWPLIYGRSRITADGPITLDSCLDKCGIGEVIPKSPGIEPPQSEGLGWRQRRQDKSSLWSNRFQWLPCDVEIANGSPKIVSYINNLHPVQHRNLYGIIEKFIAKSLPLWDLIYRRPHQCFYSEDKDKLRIKCDEVGKECAVPEICDASDNGCEPYNRPLEDGEEERPDDEDYWSLPDDGPLKTKDDEWFAKTHPCDQPEPTPFDDANIVKIDAADILTKDFFGLDPSSRYGEAATPPPSRIQVIVKLANIHLTPEKPTYDGGSWHIEGQMNEHICATALYYYDNENITPSHLAFRTVANAEDLMMDLRYEQSDLYSINGTFAIDANGNTLQNIGRTLTPEGRLLAFPNVYQHRVSPFELVDKTRPGHRKILALFLVDPAVPIISTANVAPQQSSWWLGEDGIAARSGEMAKLPRELVEMVNESMDWPISLDEAKALRLELMDERTQMDKAADAIVSDAEWNFCEH</sequence>
<reference evidence="4" key="1">
    <citation type="journal article" date="2021" name="Nat. Commun.">
        <title>Genetic determinants of endophytism in the Arabidopsis root mycobiome.</title>
        <authorList>
            <person name="Mesny F."/>
            <person name="Miyauchi S."/>
            <person name="Thiergart T."/>
            <person name="Pickel B."/>
            <person name="Atanasova L."/>
            <person name="Karlsson M."/>
            <person name="Huettel B."/>
            <person name="Barry K.W."/>
            <person name="Haridas S."/>
            <person name="Chen C."/>
            <person name="Bauer D."/>
            <person name="Andreopoulos W."/>
            <person name="Pangilinan J."/>
            <person name="LaButti K."/>
            <person name="Riley R."/>
            <person name="Lipzen A."/>
            <person name="Clum A."/>
            <person name="Drula E."/>
            <person name="Henrissat B."/>
            <person name="Kohler A."/>
            <person name="Grigoriev I.V."/>
            <person name="Martin F.M."/>
            <person name="Hacquard S."/>
        </authorList>
    </citation>
    <scope>NUCLEOTIDE SEQUENCE</scope>
    <source>
        <strain evidence="4">MPI-SDFR-AT-0117</strain>
    </source>
</reference>
<dbReference type="Pfam" id="PF21666">
    <property type="entry name" value="DUF4246_N"/>
    <property type="match status" value="1"/>
</dbReference>
<dbReference type="EMBL" id="JAGSXJ010000016">
    <property type="protein sequence ID" value="KAH6684976.1"/>
    <property type="molecule type" value="Genomic_DNA"/>
</dbReference>
<dbReference type="PANTHER" id="PTHR33119:SF1">
    <property type="entry name" value="FE2OG DIOXYGENASE DOMAIN-CONTAINING PROTEIN"/>
    <property type="match status" value="1"/>
</dbReference>
<evidence type="ECO:0000259" key="3">
    <source>
        <dbReference type="Pfam" id="PF21666"/>
    </source>
</evidence>
<accession>A0A9P9A761</accession>
<feature type="compositionally biased region" description="Acidic residues" evidence="1">
    <location>
        <begin position="335"/>
        <end position="346"/>
    </location>
</feature>
<evidence type="ECO:0000259" key="2">
    <source>
        <dbReference type="Pfam" id="PF14033"/>
    </source>
</evidence>
<keyword evidence="5" id="KW-1185">Reference proteome</keyword>
<evidence type="ECO:0000313" key="4">
    <source>
        <dbReference type="EMBL" id="KAH6684976.1"/>
    </source>
</evidence>
<dbReference type="Pfam" id="PF14033">
    <property type="entry name" value="DUF4246"/>
    <property type="match status" value="1"/>
</dbReference>
<dbReference type="PANTHER" id="PTHR33119">
    <property type="entry name" value="IFI3P"/>
    <property type="match status" value="1"/>
</dbReference>
<organism evidence="4 5">
    <name type="scientific">Plectosphaerella plurivora</name>
    <dbReference type="NCBI Taxonomy" id="936078"/>
    <lineage>
        <taxon>Eukaryota</taxon>
        <taxon>Fungi</taxon>
        <taxon>Dikarya</taxon>
        <taxon>Ascomycota</taxon>
        <taxon>Pezizomycotina</taxon>
        <taxon>Sordariomycetes</taxon>
        <taxon>Hypocreomycetidae</taxon>
        <taxon>Glomerellales</taxon>
        <taxon>Plectosphaerellaceae</taxon>
        <taxon>Plectosphaerella</taxon>
    </lineage>
</organism>
<dbReference type="InterPro" id="IPR049192">
    <property type="entry name" value="DUF4246_C"/>
</dbReference>
<dbReference type="InterPro" id="IPR049207">
    <property type="entry name" value="DUF4246_N"/>
</dbReference>
<comment type="caution">
    <text evidence="4">The sequence shown here is derived from an EMBL/GenBank/DDBJ whole genome shotgun (WGS) entry which is preliminary data.</text>
</comment>
<dbReference type="AlphaFoldDB" id="A0A9P9A761"/>
<proteinExistence type="predicted"/>
<protein>
    <submittedName>
        <fullName evidence="4">Uncharacterized protein</fullName>
    </submittedName>
</protein>
<dbReference type="InterPro" id="IPR025340">
    <property type="entry name" value="DUF4246"/>
</dbReference>
<dbReference type="OrthoDB" id="415532at2759"/>